<comment type="caution">
    <text evidence="4">The sequence shown here is derived from an EMBL/GenBank/DDBJ whole genome shotgun (WGS) entry which is preliminary data.</text>
</comment>
<dbReference type="InterPro" id="IPR051319">
    <property type="entry name" value="Oligoribo/pAp-PDE_c-di-AMP_PDE"/>
</dbReference>
<feature type="transmembrane region" description="Helical" evidence="1">
    <location>
        <begin position="24"/>
        <end position="45"/>
    </location>
</feature>
<accession>A0AAE3K6D3</accession>
<evidence type="ECO:0000313" key="5">
    <source>
        <dbReference type="Proteomes" id="UP001202674"/>
    </source>
</evidence>
<dbReference type="InterPro" id="IPR001667">
    <property type="entry name" value="DDH_dom"/>
</dbReference>
<keyword evidence="1" id="KW-0472">Membrane</keyword>
<reference evidence="4 5" key="1">
    <citation type="journal article" date="2022" name="Syst. Appl. Microbiol.">
        <title>Natronocalculus amylovorans gen. nov., sp. nov., and Natranaeroarchaeum aerophilus sp. nov., dominant culturable amylolytic natronoarchaea from hypersaline soda lakes in southwestern Siberia.</title>
        <authorList>
            <person name="Sorokin D.Y."/>
            <person name="Elcheninov A.G."/>
            <person name="Khizhniak T.V."/>
            <person name="Koenen M."/>
            <person name="Bale N.J."/>
            <person name="Damste J.S.S."/>
            <person name="Kublanov I.V."/>
        </authorList>
    </citation>
    <scope>NUCLEOTIDE SEQUENCE [LARGE SCALE GENOMIC DNA]</scope>
    <source>
        <strain evidence="4 5">AArc-St1-1</strain>
    </source>
</reference>
<dbReference type="RefSeq" id="WP_250598050.1">
    <property type="nucleotide sequence ID" value="NZ_JAKRVY010000009.1"/>
</dbReference>
<gene>
    <name evidence="4" type="ORF">AArcSt11_14215</name>
</gene>
<dbReference type="Gene3D" id="3.90.1640.10">
    <property type="entry name" value="inorganic pyrophosphatase (n-terminal core)"/>
    <property type="match status" value="1"/>
</dbReference>
<organism evidence="4 5">
    <name type="scientific">Natranaeroarchaeum aerophilus</name>
    <dbReference type="NCBI Taxonomy" id="2917711"/>
    <lineage>
        <taxon>Archaea</taxon>
        <taxon>Methanobacteriati</taxon>
        <taxon>Methanobacteriota</taxon>
        <taxon>Stenosarchaea group</taxon>
        <taxon>Halobacteria</taxon>
        <taxon>Halobacteriales</taxon>
        <taxon>Natronoarchaeaceae</taxon>
        <taxon>Natranaeroarchaeum</taxon>
    </lineage>
</organism>
<keyword evidence="1" id="KW-1133">Transmembrane helix</keyword>
<feature type="domain" description="DDH" evidence="2">
    <location>
        <begin position="65"/>
        <end position="213"/>
    </location>
</feature>
<evidence type="ECO:0000259" key="3">
    <source>
        <dbReference type="Pfam" id="PF02272"/>
    </source>
</evidence>
<evidence type="ECO:0000256" key="1">
    <source>
        <dbReference type="SAM" id="Phobius"/>
    </source>
</evidence>
<dbReference type="InterPro" id="IPR003156">
    <property type="entry name" value="DHHA1_dom"/>
</dbReference>
<dbReference type="Proteomes" id="UP001202674">
    <property type="component" value="Unassembled WGS sequence"/>
</dbReference>
<keyword evidence="5" id="KW-1185">Reference proteome</keyword>
<evidence type="ECO:0000313" key="4">
    <source>
        <dbReference type="EMBL" id="MCL9814811.1"/>
    </source>
</evidence>
<name>A0AAE3K6D3_9EURY</name>
<dbReference type="PANTHER" id="PTHR47618:SF1">
    <property type="entry name" value="BIFUNCTIONAL OLIGORIBONUCLEASE AND PAP PHOSPHATASE NRNA"/>
    <property type="match status" value="1"/>
</dbReference>
<proteinExistence type="predicted"/>
<dbReference type="Pfam" id="PF01368">
    <property type="entry name" value="DHH"/>
    <property type="match status" value="1"/>
</dbReference>
<feature type="domain" description="DHHA1" evidence="3">
    <location>
        <begin position="272"/>
        <end position="355"/>
    </location>
</feature>
<sequence length="385" mass="41184">MRYAVVSRGVVDDALRAVDTDGTLLVGGAIVVALLGGLWLAIRWLRRTPGLRFQRLLGQYDTVDVLMHPNPDPDAMSAALAVSFLADTVDTDARLLFAGQIRHQENRAFRTVLDVEMTRIDSAADVDGDGLVLVDHNRPRGFSGAEGLSPDALIDHHPGGGEAESFTDARTNYGACATILAEYLEAIDARPVADEEDIDLRIPWEVSTGLLYGIQSDTNHLTKGCSSAEFQAASFLYPGIDEDALDRIANPEVSAETLDIKARAIRERRIDGSFAVADVGEVSNVDAIPQAADELLTLEGVTAVVVYGRREGELSLSGRSRDDRVHMGDVLSAVTEDIPMASAGGHARMGGGQISIAHMEGIGPSDGLTEEQFTDRLFGAMSGDI</sequence>
<dbReference type="GO" id="GO:0003676">
    <property type="term" value="F:nucleic acid binding"/>
    <property type="evidence" value="ECO:0007669"/>
    <property type="project" value="InterPro"/>
</dbReference>
<protein>
    <submittedName>
        <fullName evidence="4">Bifunctional oligoribonuclease/PAP phosphatase NrnA</fullName>
    </submittedName>
</protein>
<dbReference type="AlphaFoldDB" id="A0AAE3K6D3"/>
<dbReference type="EMBL" id="JAKRVY010000009">
    <property type="protein sequence ID" value="MCL9814811.1"/>
    <property type="molecule type" value="Genomic_DNA"/>
</dbReference>
<dbReference type="Pfam" id="PF02272">
    <property type="entry name" value="DHHA1"/>
    <property type="match status" value="1"/>
</dbReference>
<dbReference type="PANTHER" id="PTHR47618">
    <property type="entry name" value="BIFUNCTIONAL OLIGORIBONUCLEASE AND PAP PHOSPHATASE NRNA"/>
    <property type="match status" value="1"/>
</dbReference>
<dbReference type="SUPFAM" id="SSF64182">
    <property type="entry name" value="DHH phosphoesterases"/>
    <property type="match status" value="1"/>
</dbReference>
<evidence type="ECO:0000259" key="2">
    <source>
        <dbReference type="Pfam" id="PF01368"/>
    </source>
</evidence>
<dbReference type="InterPro" id="IPR038763">
    <property type="entry name" value="DHH_sf"/>
</dbReference>
<keyword evidence="1" id="KW-0812">Transmembrane</keyword>